<feature type="region of interest" description="Disordered" evidence="5">
    <location>
        <begin position="1"/>
        <end position="20"/>
    </location>
</feature>
<evidence type="ECO:0000256" key="4">
    <source>
        <dbReference type="PIRSR" id="PIRSR000103-1"/>
    </source>
</evidence>
<evidence type="ECO:0000256" key="2">
    <source>
        <dbReference type="ARBA" id="ARBA00023002"/>
    </source>
</evidence>
<dbReference type="AlphaFoldDB" id="A0A1G9Y4N0"/>
<keyword evidence="2" id="KW-0560">Oxidoreductase</keyword>
<dbReference type="Gene3D" id="1.10.1040.10">
    <property type="entry name" value="N-(1-d-carboxylethyl)-l-norvaline Dehydrogenase, domain 2"/>
    <property type="match status" value="1"/>
</dbReference>
<evidence type="ECO:0000256" key="1">
    <source>
        <dbReference type="ARBA" id="ARBA00009080"/>
    </source>
</evidence>
<dbReference type="GO" id="GO:0016054">
    <property type="term" value="P:organic acid catabolic process"/>
    <property type="evidence" value="ECO:0007669"/>
    <property type="project" value="UniProtKB-ARBA"/>
</dbReference>
<dbReference type="Proteomes" id="UP000199341">
    <property type="component" value="Unassembled WGS sequence"/>
</dbReference>
<feature type="domain" description="6-phosphogluconate dehydrogenase NADP-binding" evidence="6">
    <location>
        <begin position="28"/>
        <end position="186"/>
    </location>
</feature>
<sequence>MGAVEGAGTAGTDAAGPGADVTGTPAPVGFIGLGTMGGPMAVNLARAGVPLLVWNRTPEKCAAAAAAGARVADSAHDVLARCRTVFLMLADETALDAVLRRGTPEFAATVKGRTLVHMGTTAPEFSAALEADVLAAGGSYVEAPVSGSRVPAQEGRLVAMLAGREEAVAAVRPLLAPMCHETFVCGPVPDALVMKLAVNLFLITTVTGLTEAFHFAVRHGLDRDRFLAVLDAGPMASAVSRMKAPKLRDREFSVQAAVADVLKNNALIAAAARSSGTASPLLDACHALFAEAVRLGHGDADMVAVLHAIEARTDASSKAEAVQQA</sequence>
<dbReference type="STRING" id="310781.SAMN05216259_102416"/>
<keyword evidence="3" id="KW-0520">NAD</keyword>
<dbReference type="GO" id="GO:0051287">
    <property type="term" value="F:NAD binding"/>
    <property type="evidence" value="ECO:0007669"/>
    <property type="project" value="InterPro"/>
</dbReference>
<evidence type="ECO:0000313" key="8">
    <source>
        <dbReference type="EMBL" id="SDN04092.1"/>
    </source>
</evidence>
<dbReference type="SUPFAM" id="SSF48179">
    <property type="entry name" value="6-phosphogluconate dehydrogenase C-terminal domain-like"/>
    <property type="match status" value="1"/>
</dbReference>
<dbReference type="Pfam" id="PF03446">
    <property type="entry name" value="NAD_binding_2"/>
    <property type="match status" value="1"/>
</dbReference>
<accession>A0A1G9Y4N0</accession>
<dbReference type="Pfam" id="PF14833">
    <property type="entry name" value="NAD_binding_11"/>
    <property type="match status" value="1"/>
</dbReference>
<dbReference type="SUPFAM" id="SSF51735">
    <property type="entry name" value="NAD(P)-binding Rossmann-fold domains"/>
    <property type="match status" value="1"/>
</dbReference>
<evidence type="ECO:0000259" key="7">
    <source>
        <dbReference type="Pfam" id="PF14833"/>
    </source>
</evidence>
<dbReference type="Gene3D" id="3.40.50.720">
    <property type="entry name" value="NAD(P)-binding Rossmann-like Domain"/>
    <property type="match status" value="1"/>
</dbReference>
<evidence type="ECO:0000313" key="9">
    <source>
        <dbReference type="Proteomes" id="UP000199341"/>
    </source>
</evidence>
<feature type="domain" description="3-hydroxyisobutyrate dehydrogenase-like NAD-binding" evidence="7">
    <location>
        <begin position="193"/>
        <end position="308"/>
    </location>
</feature>
<dbReference type="InterPro" id="IPR036291">
    <property type="entry name" value="NAD(P)-bd_dom_sf"/>
</dbReference>
<name>A0A1G9Y4N0_9ACTN</name>
<protein>
    <submittedName>
        <fullName evidence="8">3-hydroxyisobutyrate dehydrogenase</fullName>
    </submittedName>
</protein>
<evidence type="ECO:0000256" key="5">
    <source>
        <dbReference type="SAM" id="MobiDB-lite"/>
    </source>
</evidence>
<evidence type="ECO:0000259" key="6">
    <source>
        <dbReference type="Pfam" id="PF03446"/>
    </source>
</evidence>
<comment type="similarity">
    <text evidence="1">Belongs to the HIBADH-related family.</text>
</comment>
<organism evidence="8 9">
    <name type="scientific">Actinacidiphila guanduensis</name>
    <dbReference type="NCBI Taxonomy" id="310781"/>
    <lineage>
        <taxon>Bacteria</taxon>
        <taxon>Bacillati</taxon>
        <taxon>Actinomycetota</taxon>
        <taxon>Actinomycetes</taxon>
        <taxon>Kitasatosporales</taxon>
        <taxon>Streptomycetaceae</taxon>
        <taxon>Actinacidiphila</taxon>
    </lineage>
</organism>
<dbReference type="InterPro" id="IPR013328">
    <property type="entry name" value="6PGD_dom2"/>
</dbReference>
<proteinExistence type="inferred from homology"/>
<dbReference type="EMBL" id="FNIE01000002">
    <property type="protein sequence ID" value="SDN04092.1"/>
    <property type="molecule type" value="Genomic_DNA"/>
</dbReference>
<dbReference type="GO" id="GO:0050661">
    <property type="term" value="F:NADP binding"/>
    <property type="evidence" value="ECO:0007669"/>
    <property type="project" value="InterPro"/>
</dbReference>
<feature type="active site" evidence="4">
    <location>
        <position position="195"/>
    </location>
</feature>
<dbReference type="GO" id="GO:0016491">
    <property type="term" value="F:oxidoreductase activity"/>
    <property type="evidence" value="ECO:0007669"/>
    <property type="project" value="UniProtKB-KW"/>
</dbReference>
<dbReference type="PIRSF" id="PIRSF000103">
    <property type="entry name" value="HIBADH"/>
    <property type="match status" value="1"/>
</dbReference>
<dbReference type="PANTHER" id="PTHR43580">
    <property type="entry name" value="OXIDOREDUCTASE GLYR1-RELATED"/>
    <property type="match status" value="1"/>
</dbReference>
<dbReference type="PROSITE" id="PS00895">
    <property type="entry name" value="3_HYDROXYISOBUT_DH"/>
    <property type="match status" value="1"/>
</dbReference>
<gene>
    <name evidence="8" type="ORF">SAMN05216259_102416</name>
</gene>
<dbReference type="InterPro" id="IPR051265">
    <property type="entry name" value="HIBADH-related_NP60_sf"/>
</dbReference>
<dbReference type="PANTHER" id="PTHR43580:SF2">
    <property type="entry name" value="CYTOKINE-LIKE NUCLEAR FACTOR N-PAC"/>
    <property type="match status" value="1"/>
</dbReference>
<dbReference type="InterPro" id="IPR002204">
    <property type="entry name" value="3-OH-isobutyrate_DH-rel_CS"/>
</dbReference>
<keyword evidence="9" id="KW-1185">Reference proteome</keyword>
<dbReference type="InterPro" id="IPR015815">
    <property type="entry name" value="HIBADH-related"/>
</dbReference>
<dbReference type="InterPro" id="IPR006115">
    <property type="entry name" value="6PGDH_NADP-bd"/>
</dbReference>
<dbReference type="InterPro" id="IPR029154">
    <property type="entry name" value="HIBADH-like_NADP-bd"/>
</dbReference>
<reference evidence="8 9" key="1">
    <citation type="submission" date="2016-10" db="EMBL/GenBank/DDBJ databases">
        <authorList>
            <person name="de Groot N.N."/>
        </authorList>
    </citation>
    <scope>NUCLEOTIDE SEQUENCE [LARGE SCALE GENOMIC DNA]</scope>
    <source>
        <strain evidence="8 9">CGMCC 4.2022</strain>
    </source>
</reference>
<evidence type="ECO:0000256" key="3">
    <source>
        <dbReference type="ARBA" id="ARBA00023027"/>
    </source>
</evidence>
<dbReference type="InterPro" id="IPR008927">
    <property type="entry name" value="6-PGluconate_DH-like_C_sf"/>
</dbReference>